<dbReference type="OrthoDB" id="7821512at2"/>
<keyword evidence="1" id="KW-0812">Transmembrane</keyword>
<sequence length="310" mass="33073">MKRSALWLVAALFYAAPVGAGATGASYFAVVPFAGLFLLWVAVMRVEPFRDGAAFILPTVVLQFALSSMCLGLGAMLRILLGIEVTAPLMAWLVMGLGALALGRLIWEPKREAEAEALLETALRKLNAFADDAEEILEQDPDLPLKHPTGSEAAALAVAYGDLDALPADGASEDQMRAILIPLDGEVRSSILLDAFLHRAERTGTRRDRHAALILASDGALAWQEIGSGRMAEAFELIVAAADTVTLAHFLRLAGALLDDFPTTHADLPTVARLLDIANQIEGGHPELAEALVSLAQRVEDIHQDLSENG</sequence>
<evidence type="ECO:0000313" key="3">
    <source>
        <dbReference type="EMBL" id="SFC51141.1"/>
    </source>
</evidence>
<evidence type="ECO:0000256" key="1">
    <source>
        <dbReference type="SAM" id="Phobius"/>
    </source>
</evidence>
<reference evidence="3 4" key="1">
    <citation type="submission" date="2016-10" db="EMBL/GenBank/DDBJ databases">
        <authorList>
            <person name="de Groot N.N."/>
        </authorList>
    </citation>
    <scope>NUCLEOTIDE SEQUENCE [LARGE SCALE GENOMIC DNA]</scope>
    <source>
        <strain evidence="3 4">DSM 19548</strain>
    </source>
</reference>
<dbReference type="EMBL" id="FOLG01000005">
    <property type="protein sequence ID" value="SFC51141.1"/>
    <property type="molecule type" value="Genomic_DNA"/>
</dbReference>
<dbReference type="STRING" id="441112.SAMN04488094_105236"/>
<evidence type="ECO:0008006" key="5">
    <source>
        <dbReference type="Google" id="ProtNLM"/>
    </source>
</evidence>
<dbReference type="Proteomes" id="UP000198728">
    <property type="component" value="Unassembled WGS sequence"/>
</dbReference>
<gene>
    <name evidence="3" type="ORF">SAMN04488094_105236</name>
</gene>
<feature type="chain" id="PRO_5011492441" description="DUF2254 domain-containing protein" evidence="2">
    <location>
        <begin position="21"/>
        <end position="310"/>
    </location>
</feature>
<dbReference type="AlphaFoldDB" id="A0A1I1JSF0"/>
<dbReference type="RefSeq" id="WP_093360786.1">
    <property type="nucleotide sequence ID" value="NZ_FOLG01000005.1"/>
</dbReference>
<feature type="transmembrane region" description="Helical" evidence="1">
    <location>
        <begin position="55"/>
        <end position="77"/>
    </location>
</feature>
<protein>
    <recommendedName>
        <fullName evidence="5">DUF2254 domain-containing protein</fullName>
    </recommendedName>
</protein>
<feature type="transmembrane region" description="Helical" evidence="1">
    <location>
        <begin position="89"/>
        <end position="107"/>
    </location>
</feature>
<evidence type="ECO:0000256" key="2">
    <source>
        <dbReference type="SAM" id="SignalP"/>
    </source>
</evidence>
<accession>A0A1I1JSF0</accession>
<name>A0A1I1JSF0_9RHOB</name>
<feature type="transmembrane region" description="Helical" evidence="1">
    <location>
        <begin position="25"/>
        <end position="43"/>
    </location>
</feature>
<evidence type="ECO:0000313" key="4">
    <source>
        <dbReference type="Proteomes" id="UP000198728"/>
    </source>
</evidence>
<proteinExistence type="predicted"/>
<keyword evidence="4" id="KW-1185">Reference proteome</keyword>
<organism evidence="3 4">
    <name type="scientific">Tropicimonas isoalkanivorans</name>
    <dbReference type="NCBI Taxonomy" id="441112"/>
    <lineage>
        <taxon>Bacteria</taxon>
        <taxon>Pseudomonadati</taxon>
        <taxon>Pseudomonadota</taxon>
        <taxon>Alphaproteobacteria</taxon>
        <taxon>Rhodobacterales</taxon>
        <taxon>Roseobacteraceae</taxon>
        <taxon>Tropicimonas</taxon>
    </lineage>
</organism>
<feature type="signal peptide" evidence="2">
    <location>
        <begin position="1"/>
        <end position="20"/>
    </location>
</feature>
<keyword evidence="1" id="KW-0472">Membrane</keyword>
<keyword evidence="1" id="KW-1133">Transmembrane helix</keyword>
<keyword evidence="2" id="KW-0732">Signal</keyword>